<feature type="transmembrane region" description="Helical" evidence="11">
    <location>
        <begin position="184"/>
        <end position="204"/>
    </location>
</feature>
<keyword evidence="7 11" id="KW-1133">Transmembrane helix</keyword>
<evidence type="ECO:0000256" key="2">
    <source>
        <dbReference type="ARBA" id="ARBA00006810"/>
    </source>
</evidence>
<dbReference type="Gene3D" id="1.20.120.220">
    <property type="entry name" value="ATP synthase, F0 complex, subunit A"/>
    <property type="match status" value="1"/>
</dbReference>
<evidence type="ECO:0000256" key="6">
    <source>
        <dbReference type="ARBA" id="ARBA00022781"/>
    </source>
</evidence>
<evidence type="ECO:0000256" key="7">
    <source>
        <dbReference type="ARBA" id="ARBA00022989"/>
    </source>
</evidence>
<dbReference type="InterPro" id="IPR045083">
    <property type="entry name" value="ATP_synth_F0_asu_bact/mt"/>
</dbReference>
<keyword evidence="14" id="KW-1185">Reference proteome</keyword>
<feature type="transmembrane region" description="Helical" evidence="11">
    <location>
        <begin position="240"/>
        <end position="263"/>
    </location>
</feature>
<dbReference type="NCBIfam" id="TIGR01131">
    <property type="entry name" value="ATP_synt_6_or_A"/>
    <property type="match status" value="1"/>
</dbReference>
<evidence type="ECO:0000313" key="13">
    <source>
        <dbReference type="EMBL" id="WOK05942.1"/>
    </source>
</evidence>
<feature type="transmembrane region" description="Helical" evidence="11">
    <location>
        <begin position="301"/>
        <end position="325"/>
    </location>
</feature>
<sequence>MDEGVNHKRANLLKITVLSLVIILFNSPLAVAAEETGGTFNPSELINHHILDAHEWHFFDGHYGTLFLPVILYSPDNGLEVFSSSNFYDEHHNIVEYNGYKYEHGHILPVAEGRTVIDFSITKNVAFLFLNATLMIVIFLAVARGYKKRPKEAPKGIQSLFEPIIVFVRDDIVKPNIGPKYERYLPYLLTLFFFIWFGNLLGLMPGAANLTGNIAVTGVMAIITFLFTNFSGNKTYWGHVFNTPGVPFALKFIIVPVEIIGVFTKPISLMIRLFVAITAGHIVILSLISLIFIFESYMVGFASTLIVVFITFIELLVATIQAYVFTMFSSLYIGLAIEEHHEEHH</sequence>
<gene>
    <name evidence="11 13" type="primary">atpB</name>
    <name evidence="13" type="ORF">RT717_22965</name>
</gene>
<reference evidence="13 14" key="1">
    <citation type="journal article" date="2023" name="Microbiol. Resour. Announc.">
        <title>Complete Genome Sequence of Imperialibacter roseus strain P4T.</title>
        <authorList>
            <person name="Tizabi D.R."/>
            <person name="Bachvaroff T."/>
            <person name="Hill R.T."/>
        </authorList>
    </citation>
    <scope>NUCLEOTIDE SEQUENCE [LARGE SCALE GENOMIC DNA]</scope>
    <source>
        <strain evidence="13 14">P4T</strain>
    </source>
</reference>
<keyword evidence="11" id="KW-1003">Cell membrane</keyword>
<evidence type="ECO:0000256" key="11">
    <source>
        <dbReference type="HAMAP-Rule" id="MF_01393"/>
    </source>
</evidence>
<evidence type="ECO:0000256" key="10">
    <source>
        <dbReference type="ARBA" id="ARBA00023310"/>
    </source>
</evidence>
<dbReference type="RefSeq" id="WP_317488685.1">
    <property type="nucleotide sequence ID" value="NZ_CP136051.1"/>
</dbReference>
<comment type="subcellular location">
    <subcellularLocation>
        <location evidence="11 12">Cell membrane</location>
        <topology evidence="11 12">Multi-pass membrane protein</topology>
    </subcellularLocation>
    <subcellularLocation>
        <location evidence="1">Membrane</location>
        <topology evidence="1">Multi-pass membrane protein</topology>
    </subcellularLocation>
</comment>
<feature type="transmembrane region" description="Helical" evidence="11">
    <location>
        <begin position="210"/>
        <end position="228"/>
    </location>
</feature>
<accession>A0ABZ0ILP5</accession>
<keyword evidence="5 11" id="KW-0812">Transmembrane</keyword>
<evidence type="ECO:0000256" key="1">
    <source>
        <dbReference type="ARBA" id="ARBA00004141"/>
    </source>
</evidence>
<dbReference type="InterPro" id="IPR000568">
    <property type="entry name" value="ATP_synth_F0_asu"/>
</dbReference>
<dbReference type="HAMAP" id="MF_01393">
    <property type="entry name" value="ATP_synth_a_bact"/>
    <property type="match status" value="1"/>
</dbReference>
<feature type="transmembrane region" description="Helical" evidence="11">
    <location>
        <begin position="269"/>
        <end position="294"/>
    </location>
</feature>
<evidence type="ECO:0000256" key="9">
    <source>
        <dbReference type="ARBA" id="ARBA00023136"/>
    </source>
</evidence>
<evidence type="ECO:0000256" key="8">
    <source>
        <dbReference type="ARBA" id="ARBA00023065"/>
    </source>
</evidence>
<proteinExistence type="inferred from homology"/>
<evidence type="ECO:0000256" key="12">
    <source>
        <dbReference type="RuleBase" id="RU000483"/>
    </source>
</evidence>
<keyword evidence="6 11" id="KW-0375">Hydrogen ion transport</keyword>
<dbReference type="SUPFAM" id="SSF81336">
    <property type="entry name" value="F1F0 ATP synthase subunit A"/>
    <property type="match status" value="1"/>
</dbReference>
<evidence type="ECO:0000256" key="3">
    <source>
        <dbReference type="ARBA" id="ARBA00022448"/>
    </source>
</evidence>
<dbReference type="PANTHER" id="PTHR11410:SF0">
    <property type="entry name" value="ATP SYNTHASE SUBUNIT A"/>
    <property type="match status" value="1"/>
</dbReference>
<dbReference type="EMBL" id="CP136051">
    <property type="protein sequence ID" value="WOK05942.1"/>
    <property type="molecule type" value="Genomic_DNA"/>
</dbReference>
<dbReference type="CDD" id="cd00310">
    <property type="entry name" value="ATP-synt_Fo_a_6"/>
    <property type="match status" value="1"/>
</dbReference>
<evidence type="ECO:0000256" key="5">
    <source>
        <dbReference type="ARBA" id="ARBA00022692"/>
    </source>
</evidence>
<dbReference type="Pfam" id="PF00119">
    <property type="entry name" value="ATP-synt_A"/>
    <property type="match status" value="1"/>
</dbReference>
<keyword evidence="4 11" id="KW-0138">CF(0)</keyword>
<dbReference type="PANTHER" id="PTHR11410">
    <property type="entry name" value="ATP SYNTHASE SUBUNIT A"/>
    <property type="match status" value="1"/>
</dbReference>
<keyword evidence="10 11" id="KW-0066">ATP synthesis</keyword>
<feature type="transmembrane region" description="Helical" evidence="11">
    <location>
        <begin position="125"/>
        <end position="143"/>
    </location>
</feature>
<evidence type="ECO:0000313" key="14">
    <source>
        <dbReference type="Proteomes" id="UP001302349"/>
    </source>
</evidence>
<feature type="transmembrane region" description="Helical" evidence="11">
    <location>
        <begin position="12"/>
        <end position="33"/>
    </location>
</feature>
<keyword evidence="3 11" id="KW-0813">Transport</keyword>
<evidence type="ECO:0000256" key="4">
    <source>
        <dbReference type="ARBA" id="ARBA00022547"/>
    </source>
</evidence>
<keyword evidence="8 11" id="KW-0406">Ion transport</keyword>
<comment type="function">
    <text evidence="11 12">Key component of the proton channel; it plays a direct role in the translocation of protons across the membrane.</text>
</comment>
<dbReference type="Proteomes" id="UP001302349">
    <property type="component" value="Chromosome"/>
</dbReference>
<comment type="similarity">
    <text evidence="2 11 12">Belongs to the ATPase A chain family.</text>
</comment>
<name>A0ABZ0ILP5_9BACT</name>
<organism evidence="13 14">
    <name type="scientific">Imperialibacter roseus</name>
    <dbReference type="NCBI Taxonomy" id="1324217"/>
    <lineage>
        <taxon>Bacteria</taxon>
        <taxon>Pseudomonadati</taxon>
        <taxon>Bacteroidota</taxon>
        <taxon>Cytophagia</taxon>
        <taxon>Cytophagales</taxon>
        <taxon>Flammeovirgaceae</taxon>
        <taxon>Imperialibacter</taxon>
    </lineage>
</organism>
<protein>
    <recommendedName>
        <fullName evidence="11 12">ATP synthase subunit a</fullName>
    </recommendedName>
    <alternativeName>
        <fullName evidence="11">ATP synthase F0 sector subunit a</fullName>
    </alternativeName>
    <alternativeName>
        <fullName evidence="11">F-ATPase subunit 6</fullName>
    </alternativeName>
</protein>
<dbReference type="PRINTS" id="PR00123">
    <property type="entry name" value="ATPASEA"/>
</dbReference>
<keyword evidence="9 11" id="KW-0472">Membrane</keyword>
<dbReference type="InterPro" id="IPR035908">
    <property type="entry name" value="F0_ATP_A_sf"/>
</dbReference>